<feature type="compositionally biased region" description="Basic and acidic residues" evidence="1">
    <location>
        <begin position="264"/>
        <end position="280"/>
    </location>
</feature>
<keyword evidence="3" id="KW-1185">Reference proteome</keyword>
<gene>
    <name evidence="2" type="ORF">BD324DRAFT_613126</name>
</gene>
<dbReference type="GeneID" id="33556280"/>
<feature type="region of interest" description="Disordered" evidence="1">
    <location>
        <begin position="1"/>
        <end position="412"/>
    </location>
</feature>
<evidence type="ECO:0000256" key="1">
    <source>
        <dbReference type="SAM" id="MobiDB-lite"/>
    </source>
</evidence>
<feature type="compositionally biased region" description="Basic and acidic residues" evidence="1">
    <location>
        <begin position="328"/>
        <end position="369"/>
    </location>
</feature>
<sequence length="565" mass="61230">MTHASPPSHHELSTAGPSTPSDAIDIQSDATTLHSTLDGPGEAKEFLGHRENPASPEKDIDEHAPHHRPRGASADVGEGTNGSVSGAKKRKKRPGWKGWALVVEDEAGNVLEYRPRGESPEPGAQDTTSGEGSAAVDPTMRKAKSMSPFVGSRSSGASRQSTVTSPLATSQALEKTTSRDAPLRKRRRGSSARIDTPTASKSPLPQTVSLPESAPSPPLPPTAIPPHVIPAEHPKSSSYPSASSSTPRSRVRTISPGRVGTSQAREDARVAREARNEARSRVSTPILSAVVLPDDAPLPRVPRAGMGEAHPPPPESDVRAEAMFLIEAAERKREENRARRGRDETHSPREAEHRHEWHGDQTPDDDQARRFWKGQNGNGSRANGVSDHDCPSRYGSNGQPSRPMKSHEASQNGHNWADDFEAQFHAIQEDYARRESSYRAAAAAAADEESTPSASNQEAALGRGLNDVRPPKFHDGQRPTVILTSQVKRSRDRFERDHKDGYDGLTPEVVADCDGFVNNVRDNLRNIVVYFLPQPSARRDAFLERVGRGLVDLGWQLTDTGDAAL</sequence>
<evidence type="ECO:0000313" key="2">
    <source>
        <dbReference type="EMBL" id="ORX41086.1"/>
    </source>
</evidence>
<feature type="compositionally biased region" description="Pro residues" evidence="1">
    <location>
        <begin position="214"/>
        <end position="228"/>
    </location>
</feature>
<protein>
    <submittedName>
        <fullName evidence="2">Uncharacterized protein</fullName>
    </submittedName>
</protein>
<accession>A0A1Y1UUE9</accession>
<dbReference type="RefSeq" id="XP_021874765.1">
    <property type="nucleotide sequence ID" value="XM_022014472.1"/>
</dbReference>
<evidence type="ECO:0000313" key="3">
    <source>
        <dbReference type="Proteomes" id="UP000193218"/>
    </source>
</evidence>
<feature type="compositionally biased region" description="Basic and acidic residues" evidence="1">
    <location>
        <begin position="41"/>
        <end position="64"/>
    </location>
</feature>
<dbReference type="EMBL" id="NBSH01000001">
    <property type="protein sequence ID" value="ORX41086.1"/>
    <property type="molecule type" value="Genomic_DNA"/>
</dbReference>
<dbReference type="Proteomes" id="UP000193218">
    <property type="component" value="Unassembled WGS sequence"/>
</dbReference>
<organism evidence="2 3">
    <name type="scientific">Kockovaella imperatae</name>
    <dbReference type="NCBI Taxonomy" id="4999"/>
    <lineage>
        <taxon>Eukaryota</taxon>
        <taxon>Fungi</taxon>
        <taxon>Dikarya</taxon>
        <taxon>Basidiomycota</taxon>
        <taxon>Agaricomycotina</taxon>
        <taxon>Tremellomycetes</taxon>
        <taxon>Tremellales</taxon>
        <taxon>Cuniculitremaceae</taxon>
        <taxon>Kockovaella</taxon>
    </lineage>
</organism>
<proteinExistence type="predicted"/>
<dbReference type="AlphaFoldDB" id="A0A1Y1UUE9"/>
<feature type="region of interest" description="Disordered" evidence="1">
    <location>
        <begin position="443"/>
        <end position="477"/>
    </location>
</feature>
<feature type="compositionally biased region" description="Polar residues" evidence="1">
    <location>
        <begin position="152"/>
        <end position="175"/>
    </location>
</feature>
<feature type="compositionally biased region" description="Low complexity" evidence="1">
    <location>
        <begin position="236"/>
        <end position="256"/>
    </location>
</feature>
<dbReference type="OrthoDB" id="2575478at2759"/>
<feature type="compositionally biased region" description="Polar residues" evidence="1">
    <location>
        <begin position="197"/>
        <end position="207"/>
    </location>
</feature>
<dbReference type="InParanoid" id="A0A1Y1UUE9"/>
<reference evidence="2 3" key="1">
    <citation type="submission" date="2017-03" db="EMBL/GenBank/DDBJ databases">
        <title>Widespread Adenine N6-methylation of Active Genes in Fungi.</title>
        <authorList>
            <consortium name="DOE Joint Genome Institute"/>
            <person name="Mondo S.J."/>
            <person name="Dannebaum R.O."/>
            <person name="Kuo R.C."/>
            <person name="Louie K.B."/>
            <person name="Bewick A.J."/>
            <person name="Labutti K."/>
            <person name="Haridas S."/>
            <person name="Kuo A."/>
            <person name="Salamov A."/>
            <person name="Ahrendt S.R."/>
            <person name="Lau R."/>
            <person name="Bowen B.P."/>
            <person name="Lipzen A."/>
            <person name="Sullivan W."/>
            <person name="Andreopoulos W.B."/>
            <person name="Clum A."/>
            <person name="Lindquist E."/>
            <person name="Daum C."/>
            <person name="Northen T.R."/>
            <person name="Ramamoorthy G."/>
            <person name="Schmitz R.J."/>
            <person name="Gryganskyi A."/>
            <person name="Culley D."/>
            <person name="Magnuson J."/>
            <person name="James T.Y."/>
            <person name="O'Malley M.A."/>
            <person name="Stajich J.E."/>
            <person name="Spatafora J.W."/>
            <person name="Visel A."/>
            <person name="Grigoriev I.V."/>
        </authorList>
    </citation>
    <scope>NUCLEOTIDE SEQUENCE [LARGE SCALE GENOMIC DNA]</scope>
    <source>
        <strain evidence="2 3">NRRL Y-17943</strain>
    </source>
</reference>
<name>A0A1Y1UUE9_9TREE</name>
<comment type="caution">
    <text evidence="2">The sequence shown here is derived from an EMBL/GenBank/DDBJ whole genome shotgun (WGS) entry which is preliminary data.</text>
</comment>